<reference evidence="2" key="1">
    <citation type="submission" date="2007-02" db="EMBL/GenBank/DDBJ databases">
        <title>Complete sequence of Pyrobaculum calidifontis JCM 11548.</title>
        <authorList>
            <consortium name="US DOE Joint Genome Institute"/>
            <person name="Copeland A."/>
            <person name="Lucas S."/>
            <person name="Lapidus A."/>
            <person name="Barry K."/>
            <person name="Glavina del Rio T."/>
            <person name="Dalin E."/>
            <person name="Tice H."/>
            <person name="Pitluck S."/>
            <person name="Chain P."/>
            <person name="Malfatti S."/>
            <person name="Shin M."/>
            <person name="Vergez L."/>
            <person name="Schmutz J."/>
            <person name="Larimer F."/>
            <person name="Land M."/>
            <person name="Hauser L."/>
            <person name="Kyrpides N."/>
            <person name="Mikhailova N."/>
            <person name="Cozen A.E."/>
            <person name="Fitz-Gibbon S.T."/>
            <person name="House C.H."/>
            <person name="Saltikov C."/>
            <person name="Lowe T.M."/>
            <person name="Richardson P."/>
        </authorList>
    </citation>
    <scope>NUCLEOTIDE SEQUENCE [LARGE SCALE GENOMIC DNA]</scope>
    <source>
        <strain evidence="2">JCM 11548</strain>
    </source>
</reference>
<dbReference type="eggNOG" id="arCOG05489">
    <property type="taxonomic scope" value="Archaea"/>
</dbReference>
<dbReference type="RefSeq" id="WP_011849390.1">
    <property type="nucleotide sequence ID" value="NC_009073.1"/>
</dbReference>
<proteinExistence type="predicted"/>
<keyword evidence="1" id="KW-0472">Membrane</keyword>
<dbReference type="EMBL" id="CP000561">
    <property type="protein sequence ID" value="ABO08132.1"/>
    <property type="molecule type" value="Genomic_DNA"/>
</dbReference>
<evidence type="ECO:0000256" key="1">
    <source>
        <dbReference type="SAM" id="Phobius"/>
    </source>
</evidence>
<keyword evidence="1" id="KW-0812">Transmembrane</keyword>
<feature type="transmembrane region" description="Helical" evidence="1">
    <location>
        <begin position="12"/>
        <end position="30"/>
    </location>
</feature>
<protein>
    <submittedName>
        <fullName evidence="2">Uncharacterized protein</fullName>
    </submittedName>
</protein>
<keyword evidence="1" id="KW-1133">Transmembrane helix</keyword>
<gene>
    <name evidence="2" type="ordered locus">Pcal_0706</name>
</gene>
<name>A3MU15_PYRCJ</name>
<evidence type="ECO:0000313" key="2">
    <source>
        <dbReference type="EMBL" id="ABO08132.1"/>
    </source>
</evidence>
<dbReference type="AlphaFoldDB" id="A3MU15"/>
<keyword evidence="3" id="KW-1185">Reference proteome</keyword>
<evidence type="ECO:0000313" key="3">
    <source>
        <dbReference type="Proteomes" id="UP000001431"/>
    </source>
</evidence>
<dbReference type="KEGG" id="pcl:Pcal_0706"/>
<organism evidence="2 3">
    <name type="scientific">Pyrobaculum calidifontis (strain DSM 21063 / JCM 11548 / VA1)</name>
    <dbReference type="NCBI Taxonomy" id="410359"/>
    <lineage>
        <taxon>Archaea</taxon>
        <taxon>Thermoproteota</taxon>
        <taxon>Thermoprotei</taxon>
        <taxon>Thermoproteales</taxon>
        <taxon>Thermoproteaceae</taxon>
        <taxon>Pyrobaculum</taxon>
    </lineage>
</organism>
<dbReference type="HOGENOM" id="CLU_1412424_0_0_2"/>
<dbReference type="OrthoDB" id="36293at2157"/>
<accession>A3MU15</accession>
<sequence>MAEEVVPVYAQGFYVVNPGVVNMVIIFDYLDKAQYYYRLLRKGGEELAEEISTVWENMQKFMDEEIVRINGQRVRPVVREVYIGLRGSPTRPYITFIGDFPAPLREGENIYENYYEAETAEYDYEAVWVLPQGAEIVEWWFAGQVETPEPNILRVYVTKGTNVGGREGFKFRMQRL</sequence>
<dbReference type="Proteomes" id="UP000001431">
    <property type="component" value="Chromosome"/>
</dbReference>
<dbReference type="GeneID" id="4908171"/>